<proteinExistence type="predicted"/>
<dbReference type="AlphaFoldDB" id="A0A381NSB8"/>
<evidence type="ECO:0000313" key="1">
    <source>
        <dbReference type="EMBL" id="SUZ57495.1"/>
    </source>
</evidence>
<accession>A0A381NSB8</accession>
<protein>
    <submittedName>
        <fullName evidence="1">Uncharacterized protein</fullName>
    </submittedName>
</protein>
<reference evidence="1" key="1">
    <citation type="submission" date="2018-05" db="EMBL/GenBank/DDBJ databases">
        <authorList>
            <person name="Lanie J.A."/>
            <person name="Ng W.-L."/>
            <person name="Kazmierczak K.M."/>
            <person name="Andrzejewski T.M."/>
            <person name="Davidsen T.M."/>
            <person name="Wayne K.J."/>
            <person name="Tettelin H."/>
            <person name="Glass J.I."/>
            <person name="Rusch D."/>
            <person name="Podicherti R."/>
            <person name="Tsui H.-C.T."/>
            <person name="Winkler M.E."/>
        </authorList>
    </citation>
    <scope>NUCLEOTIDE SEQUENCE</scope>
</reference>
<organism evidence="1">
    <name type="scientific">marine metagenome</name>
    <dbReference type="NCBI Taxonomy" id="408172"/>
    <lineage>
        <taxon>unclassified sequences</taxon>
        <taxon>metagenomes</taxon>
        <taxon>ecological metagenomes</taxon>
    </lineage>
</organism>
<dbReference type="EMBL" id="UINC01000560">
    <property type="protein sequence ID" value="SUZ57495.1"/>
    <property type="molecule type" value="Genomic_DNA"/>
</dbReference>
<name>A0A381NSB8_9ZZZZ</name>
<gene>
    <name evidence="1" type="ORF">METZ01_LOCUS10349</name>
</gene>
<sequence length="323" mass="36958">MSKILLFSLVSNFTCLSAEEDMKTWFGDPDLQGVWTNASLTTLERPDEYESLLVTEEEANRAATFSAEFTDAIDNPYEEGETPKAGENVGGYNTAWMDPGTKLFKINGEYRSSILIYPENGKLPRKWVRWGIEAPSIYRMFTQANHPEERSLGERCIVGFGSTGGPPMLNVLYNNHYQIVQSPGYVMILVEMNHDARIIRIKGSHLPDHIKPWLGDSVGHWEGNTLVVKTKNHHLQQRFRAAIRHQILITETAEVTERFTRTSEDEILYEFSVDDDVAYRDVWKGEMPLRKAEGKIYEYACHEGNYSMANILAGAREEERRNQ</sequence>